<proteinExistence type="predicted"/>
<reference evidence="2" key="1">
    <citation type="submission" date="2023-12" db="EMBL/GenBank/DDBJ databases">
        <title>Genome assembly of Anisodus tanguticus.</title>
        <authorList>
            <person name="Wang Y.-J."/>
        </authorList>
    </citation>
    <scope>NUCLEOTIDE SEQUENCE</scope>
    <source>
        <strain evidence="2">KB-2021</strain>
        <tissue evidence="2">Leaf</tissue>
    </source>
</reference>
<keyword evidence="1" id="KW-0472">Membrane</keyword>
<dbReference type="EMBL" id="JAVYJV010000024">
    <property type="protein sequence ID" value="KAK4338380.1"/>
    <property type="molecule type" value="Genomic_DNA"/>
</dbReference>
<evidence type="ECO:0000313" key="3">
    <source>
        <dbReference type="Proteomes" id="UP001291623"/>
    </source>
</evidence>
<keyword evidence="1" id="KW-1133">Transmembrane helix</keyword>
<keyword evidence="1" id="KW-0812">Transmembrane</keyword>
<evidence type="ECO:0000313" key="2">
    <source>
        <dbReference type="EMBL" id="KAK4338380.1"/>
    </source>
</evidence>
<accession>A0AAE1UV30</accession>
<protein>
    <submittedName>
        <fullName evidence="2">Uncharacterized protein</fullName>
    </submittedName>
</protein>
<evidence type="ECO:0000256" key="1">
    <source>
        <dbReference type="SAM" id="Phobius"/>
    </source>
</evidence>
<comment type="caution">
    <text evidence="2">The sequence shown here is derived from an EMBL/GenBank/DDBJ whole genome shotgun (WGS) entry which is preliminary data.</text>
</comment>
<feature type="transmembrane region" description="Helical" evidence="1">
    <location>
        <begin position="23"/>
        <end position="44"/>
    </location>
</feature>
<dbReference type="Proteomes" id="UP001291623">
    <property type="component" value="Unassembled WGS sequence"/>
</dbReference>
<organism evidence="2 3">
    <name type="scientific">Anisodus tanguticus</name>
    <dbReference type="NCBI Taxonomy" id="243964"/>
    <lineage>
        <taxon>Eukaryota</taxon>
        <taxon>Viridiplantae</taxon>
        <taxon>Streptophyta</taxon>
        <taxon>Embryophyta</taxon>
        <taxon>Tracheophyta</taxon>
        <taxon>Spermatophyta</taxon>
        <taxon>Magnoliopsida</taxon>
        <taxon>eudicotyledons</taxon>
        <taxon>Gunneridae</taxon>
        <taxon>Pentapetalae</taxon>
        <taxon>asterids</taxon>
        <taxon>lamiids</taxon>
        <taxon>Solanales</taxon>
        <taxon>Solanaceae</taxon>
        <taxon>Solanoideae</taxon>
        <taxon>Hyoscyameae</taxon>
        <taxon>Anisodus</taxon>
    </lineage>
</organism>
<keyword evidence="3" id="KW-1185">Reference proteome</keyword>
<sequence>MDGAGAGSDESQLSLSRVLMEQFVSVLVLKGFIYLKVVGVVCFMDGRLDIPQKIDPRVSAIIVDCWQRWFIDPRTSFES</sequence>
<name>A0AAE1UV30_9SOLA</name>
<dbReference type="AlphaFoldDB" id="A0AAE1UV30"/>
<gene>
    <name evidence="2" type="ORF">RND71_042867</name>
</gene>